<comment type="caution">
    <text evidence="2">The sequence shown here is derived from an EMBL/GenBank/DDBJ whole genome shotgun (WGS) entry which is preliminary data.</text>
</comment>
<keyword evidence="3" id="KW-1185">Reference proteome</keyword>
<dbReference type="GO" id="GO:0003950">
    <property type="term" value="F:NAD+ poly-ADP-ribosyltransferase activity"/>
    <property type="evidence" value="ECO:0007669"/>
    <property type="project" value="InterPro"/>
</dbReference>
<dbReference type="AlphaFoldDB" id="A0A8H5GT68"/>
<name>A0A8H5GT68_9AGAR</name>
<dbReference type="Gene3D" id="3.90.228.10">
    <property type="match status" value="1"/>
</dbReference>
<feature type="domain" description="PARP catalytic" evidence="1">
    <location>
        <begin position="259"/>
        <end position="361"/>
    </location>
</feature>
<dbReference type="OrthoDB" id="9514740at2759"/>
<evidence type="ECO:0000259" key="1">
    <source>
        <dbReference type="Pfam" id="PF00644"/>
    </source>
</evidence>
<evidence type="ECO:0000313" key="2">
    <source>
        <dbReference type="EMBL" id="KAF5370465.1"/>
    </source>
</evidence>
<dbReference type="Pfam" id="PF00644">
    <property type="entry name" value="PARP"/>
    <property type="match status" value="1"/>
</dbReference>
<sequence>MSTSLCQNCHQRPRYFDSATGKTHPYCGRTCANAMRNGSTPVPSSSNMCEICKVKPKWREPSGKLHPFCSKTCAQKRSGGTPVAQGVVVPPPKAAFGMCHVAGCPKQAFKNSNGSFADYCGKTHQKLGEKICLLCRARPRFEADANFCGKTCMNTAYAKGPILFEVLKGDDIFKSVADQFKASWRHKNKPCPPVRHVYKIIMSNASMATYKAYRAKVDAQGTFPTEGNENRRWHGTRRKCNLGDNGLTTLCTSPDCSMCCIIKTSFSLAKFKSNTSWGRFGQGIYASSTSSKSDDYTKTESSSKLTGIFLSKVVVGKGYKTLKDEPNRTAPPPSYHSVLAETGKALNYDELIVYTEDAIRPSFLVMYEK</sequence>
<accession>A0A8H5GT68</accession>
<dbReference type="InterPro" id="IPR012317">
    <property type="entry name" value="Poly(ADP-ribose)pol_cat_dom"/>
</dbReference>
<protein>
    <recommendedName>
        <fullName evidence="1">PARP catalytic domain-containing protein</fullName>
    </recommendedName>
</protein>
<gene>
    <name evidence="2" type="ORF">D9615_009750</name>
</gene>
<reference evidence="2 3" key="1">
    <citation type="journal article" date="2020" name="ISME J.">
        <title>Uncovering the hidden diversity of litter-decomposition mechanisms in mushroom-forming fungi.</title>
        <authorList>
            <person name="Floudas D."/>
            <person name="Bentzer J."/>
            <person name="Ahren D."/>
            <person name="Johansson T."/>
            <person name="Persson P."/>
            <person name="Tunlid A."/>
        </authorList>
    </citation>
    <scope>NUCLEOTIDE SEQUENCE [LARGE SCALE GENOMIC DNA]</scope>
    <source>
        <strain evidence="2 3">CBS 661.87</strain>
    </source>
</reference>
<dbReference type="PANTHER" id="PTHR31681:SF3">
    <property type="entry name" value="OS04G0690100 PROTEIN"/>
    <property type="match status" value="1"/>
</dbReference>
<dbReference type="PANTHER" id="PTHR31681">
    <property type="entry name" value="C2H2-LIKE ZINC FINGER PROTEIN"/>
    <property type="match status" value="1"/>
</dbReference>
<evidence type="ECO:0000313" key="3">
    <source>
        <dbReference type="Proteomes" id="UP000565441"/>
    </source>
</evidence>
<dbReference type="Proteomes" id="UP000565441">
    <property type="component" value="Unassembled WGS sequence"/>
</dbReference>
<organism evidence="2 3">
    <name type="scientific">Tricholomella constricta</name>
    <dbReference type="NCBI Taxonomy" id="117010"/>
    <lineage>
        <taxon>Eukaryota</taxon>
        <taxon>Fungi</taxon>
        <taxon>Dikarya</taxon>
        <taxon>Basidiomycota</taxon>
        <taxon>Agaricomycotina</taxon>
        <taxon>Agaricomycetes</taxon>
        <taxon>Agaricomycetidae</taxon>
        <taxon>Agaricales</taxon>
        <taxon>Tricholomatineae</taxon>
        <taxon>Lyophyllaceae</taxon>
        <taxon>Tricholomella</taxon>
    </lineage>
</organism>
<proteinExistence type="predicted"/>
<dbReference type="EMBL" id="JAACJP010000052">
    <property type="protein sequence ID" value="KAF5370465.1"/>
    <property type="molecule type" value="Genomic_DNA"/>
</dbReference>
<dbReference type="SUPFAM" id="SSF56399">
    <property type="entry name" value="ADP-ribosylation"/>
    <property type="match status" value="1"/>
</dbReference>